<dbReference type="Proteomes" id="UP000261380">
    <property type="component" value="Unplaced"/>
</dbReference>
<keyword evidence="2" id="KW-0677">Repeat</keyword>
<reference evidence="7" key="2">
    <citation type="submission" date="2025-09" db="UniProtKB">
        <authorList>
            <consortium name="Ensembl"/>
        </authorList>
    </citation>
    <scope>IDENTIFICATION</scope>
</reference>
<evidence type="ECO:0000259" key="6">
    <source>
        <dbReference type="PROSITE" id="PS50157"/>
    </source>
</evidence>
<evidence type="ECO:0000256" key="2">
    <source>
        <dbReference type="ARBA" id="ARBA00022737"/>
    </source>
</evidence>
<sequence>MQQSGGTTSLDHLNFHKKIHTGEKPFSCETCEKRFSRISHLRLHKKIHTG</sequence>
<keyword evidence="3 5" id="KW-0863">Zinc-finger</keyword>
<dbReference type="Ensembl" id="ENSXCOT00000027042.1">
    <property type="protein sequence ID" value="ENSXCOP00000026715.1"/>
    <property type="gene ID" value="ENSXCOG00000019959.1"/>
</dbReference>
<name>A0A3B5N0L0_9TELE</name>
<dbReference type="GO" id="GO:0000978">
    <property type="term" value="F:RNA polymerase II cis-regulatory region sequence-specific DNA binding"/>
    <property type="evidence" value="ECO:0007669"/>
    <property type="project" value="TreeGrafter"/>
</dbReference>
<dbReference type="InterPro" id="IPR013087">
    <property type="entry name" value="Znf_C2H2_type"/>
</dbReference>
<keyword evidence="4" id="KW-0862">Zinc</keyword>
<dbReference type="PROSITE" id="PS00028">
    <property type="entry name" value="ZINC_FINGER_C2H2_1"/>
    <property type="match status" value="1"/>
</dbReference>
<protein>
    <recommendedName>
        <fullName evidence="6">C2H2-type domain-containing protein</fullName>
    </recommendedName>
</protein>
<dbReference type="GeneTree" id="ENSGT01000000216419"/>
<evidence type="ECO:0000313" key="7">
    <source>
        <dbReference type="Ensembl" id="ENSXCOP00000026715.1"/>
    </source>
</evidence>
<dbReference type="GO" id="GO:0000981">
    <property type="term" value="F:DNA-binding transcription factor activity, RNA polymerase II-specific"/>
    <property type="evidence" value="ECO:0007669"/>
    <property type="project" value="TreeGrafter"/>
</dbReference>
<dbReference type="PANTHER" id="PTHR23235:SF178">
    <property type="entry name" value="C2H2-TYPE DOMAIN-CONTAINING PROTEIN-RELATED"/>
    <property type="match status" value="1"/>
</dbReference>
<evidence type="ECO:0000256" key="5">
    <source>
        <dbReference type="PROSITE-ProRule" id="PRU00042"/>
    </source>
</evidence>
<dbReference type="PROSITE" id="PS50157">
    <property type="entry name" value="ZINC_FINGER_C2H2_2"/>
    <property type="match status" value="1"/>
</dbReference>
<dbReference type="FunFam" id="3.30.160.60:FF:002343">
    <property type="entry name" value="Zinc finger protein 33A"/>
    <property type="match status" value="1"/>
</dbReference>
<evidence type="ECO:0000313" key="8">
    <source>
        <dbReference type="Proteomes" id="UP000261380"/>
    </source>
</evidence>
<proteinExistence type="predicted"/>
<keyword evidence="1" id="KW-0479">Metal-binding</keyword>
<keyword evidence="8" id="KW-1185">Reference proteome</keyword>
<organism evidence="7 8">
    <name type="scientific">Xiphophorus couchianus</name>
    <name type="common">Monterrey platyfish</name>
    <dbReference type="NCBI Taxonomy" id="32473"/>
    <lineage>
        <taxon>Eukaryota</taxon>
        <taxon>Metazoa</taxon>
        <taxon>Chordata</taxon>
        <taxon>Craniata</taxon>
        <taxon>Vertebrata</taxon>
        <taxon>Euteleostomi</taxon>
        <taxon>Actinopterygii</taxon>
        <taxon>Neopterygii</taxon>
        <taxon>Teleostei</taxon>
        <taxon>Neoteleostei</taxon>
        <taxon>Acanthomorphata</taxon>
        <taxon>Ovalentaria</taxon>
        <taxon>Atherinomorphae</taxon>
        <taxon>Cyprinodontiformes</taxon>
        <taxon>Poeciliidae</taxon>
        <taxon>Poeciliinae</taxon>
        <taxon>Xiphophorus</taxon>
    </lineage>
</organism>
<dbReference type="PANTHER" id="PTHR23235">
    <property type="entry name" value="KRUEPPEL-LIKE TRANSCRIPTION FACTOR"/>
    <property type="match status" value="1"/>
</dbReference>
<dbReference type="SUPFAM" id="SSF57667">
    <property type="entry name" value="beta-beta-alpha zinc fingers"/>
    <property type="match status" value="1"/>
</dbReference>
<evidence type="ECO:0000256" key="3">
    <source>
        <dbReference type="ARBA" id="ARBA00022771"/>
    </source>
</evidence>
<dbReference type="Gene3D" id="3.30.160.60">
    <property type="entry name" value="Classic Zinc Finger"/>
    <property type="match status" value="2"/>
</dbReference>
<dbReference type="AlphaFoldDB" id="A0A3B5N0L0"/>
<feature type="domain" description="C2H2-type" evidence="6">
    <location>
        <begin position="26"/>
        <end position="50"/>
    </location>
</feature>
<evidence type="ECO:0000256" key="4">
    <source>
        <dbReference type="ARBA" id="ARBA00022833"/>
    </source>
</evidence>
<dbReference type="InterPro" id="IPR036236">
    <property type="entry name" value="Znf_C2H2_sf"/>
</dbReference>
<evidence type="ECO:0000256" key="1">
    <source>
        <dbReference type="ARBA" id="ARBA00022723"/>
    </source>
</evidence>
<reference evidence="7" key="1">
    <citation type="submission" date="2025-08" db="UniProtKB">
        <authorList>
            <consortium name="Ensembl"/>
        </authorList>
    </citation>
    <scope>IDENTIFICATION</scope>
</reference>
<accession>A0A3B5N0L0</accession>
<dbReference type="GO" id="GO:0008270">
    <property type="term" value="F:zinc ion binding"/>
    <property type="evidence" value="ECO:0007669"/>
    <property type="project" value="UniProtKB-KW"/>
</dbReference>